<evidence type="ECO:0000256" key="1">
    <source>
        <dbReference type="SAM" id="MobiDB-lite"/>
    </source>
</evidence>
<accession>A0A699J1H6</accession>
<reference evidence="2" key="1">
    <citation type="journal article" date="2019" name="Sci. Rep.">
        <title>Draft genome of Tanacetum cinerariifolium, the natural source of mosquito coil.</title>
        <authorList>
            <person name="Yamashiro T."/>
            <person name="Shiraishi A."/>
            <person name="Satake H."/>
            <person name="Nakayama K."/>
        </authorList>
    </citation>
    <scope>NUCLEOTIDE SEQUENCE</scope>
</reference>
<proteinExistence type="predicted"/>
<evidence type="ECO:0000313" key="2">
    <source>
        <dbReference type="EMBL" id="GFA04592.1"/>
    </source>
</evidence>
<gene>
    <name evidence="2" type="ORF">Tci_576564</name>
</gene>
<name>A0A699J1H6_TANCI</name>
<feature type="compositionally biased region" description="Low complexity" evidence="1">
    <location>
        <begin position="328"/>
        <end position="338"/>
    </location>
</feature>
<dbReference type="PANTHER" id="PTHR48434">
    <property type="entry name" value="(RAPE) HYPOTHETICAL PROTEIN"/>
    <property type="match status" value="1"/>
</dbReference>
<sequence length="381" mass="44655">MSNSDKKIVIPRHKLPSPPSPSTPIQNRFISLTLHPPTYSSIPRPTYSMLARLQGMPPSPNPCNSSSTSVSSSTNKIEFHVNPNIQVIKILEPIEEQKLNQSFSTLLDHLFPKGENFYKNDFQNRQYYEAILLDSQSVQIRHTYSKVKPEEIEYSKVKIIKVLSLEEWKNRPFTNRTLSSYPTYPAYNYYDYIEAWDKAFLLKAHFHTWCFHFAEAFSLTYPRWFVKWYKSMGQIPEAFPPKVLEGYIQYKNLFIQEGVPPFEYTLQFCVIFKLPWILSFTHKKKEAEGVSPPLLIRQFSLKWWKQLEEKQADKEAVNKYYNSFNQKSPSTPRSTSSPNLSKTKIEIAKRIQECKNDEDFTRMLNQIRSSPTPSEDLFQDS</sequence>
<feature type="region of interest" description="Disordered" evidence="1">
    <location>
        <begin position="323"/>
        <end position="342"/>
    </location>
</feature>
<dbReference type="PANTHER" id="PTHR48434:SF1">
    <property type="entry name" value="(RAPE) HYPOTHETICAL PROTEIN"/>
    <property type="match status" value="1"/>
</dbReference>
<comment type="caution">
    <text evidence="2">The sequence shown here is derived from an EMBL/GenBank/DDBJ whole genome shotgun (WGS) entry which is preliminary data.</text>
</comment>
<protein>
    <submittedName>
        <fullName evidence="2">Enzymatic polyprotein</fullName>
    </submittedName>
</protein>
<dbReference type="AlphaFoldDB" id="A0A699J1H6"/>
<organism evidence="2">
    <name type="scientific">Tanacetum cinerariifolium</name>
    <name type="common">Dalmatian daisy</name>
    <name type="synonym">Chrysanthemum cinerariifolium</name>
    <dbReference type="NCBI Taxonomy" id="118510"/>
    <lineage>
        <taxon>Eukaryota</taxon>
        <taxon>Viridiplantae</taxon>
        <taxon>Streptophyta</taxon>
        <taxon>Embryophyta</taxon>
        <taxon>Tracheophyta</taxon>
        <taxon>Spermatophyta</taxon>
        <taxon>Magnoliopsida</taxon>
        <taxon>eudicotyledons</taxon>
        <taxon>Gunneridae</taxon>
        <taxon>Pentapetalae</taxon>
        <taxon>asterids</taxon>
        <taxon>campanulids</taxon>
        <taxon>Asterales</taxon>
        <taxon>Asteraceae</taxon>
        <taxon>Asteroideae</taxon>
        <taxon>Anthemideae</taxon>
        <taxon>Anthemidinae</taxon>
        <taxon>Tanacetum</taxon>
    </lineage>
</organism>
<feature type="region of interest" description="Disordered" evidence="1">
    <location>
        <begin position="1"/>
        <end position="24"/>
    </location>
</feature>
<dbReference type="EMBL" id="BKCJ010360617">
    <property type="protein sequence ID" value="GFA04592.1"/>
    <property type="molecule type" value="Genomic_DNA"/>
</dbReference>